<accession>A0A162RJB1</accession>
<dbReference type="Pfam" id="PF01522">
    <property type="entry name" value="Polysacc_deac_1"/>
    <property type="match status" value="1"/>
</dbReference>
<protein>
    <submittedName>
        <fullName evidence="4">Poly-beta-1,6-N-acetyl-D-glucosamine N-deacetylase</fullName>
        <ecNumber evidence="4">3.5.1.-</ecNumber>
    </submittedName>
</protein>
<dbReference type="AlphaFoldDB" id="A0A162RJB1"/>
<dbReference type="PANTHER" id="PTHR34216">
    <property type="match status" value="1"/>
</dbReference>
<name>A0A162RJB1_9CLOT</name>
<dbReference type="Proteomes" id="UP000076603">
    <property type="component" value="Unassembled WGS sequence"/>
</dbReference>
<evidence type="ECO:0000256" key="1">
    <source>
        <dbReference type="ARBA" id="ARBA00004613"/>
    </source>
</evidence>
<evidence type="ECO:0000313" key="4">
    <source>
        <dbReference type="EMBL" id="KZL89993.1"/>
    </source>
</evidence>
<reference evidence="4 5" key="1">
    <citation type="submission" date="2016-04" db="EMBL/GenBank/DDBJ databases">
        <title>Genome sequence of Clostridium magnum DSM 2767.</title>
        <authorList>
            <person name="Poehlein A."/>
            <person name="Uhlig R."/>
            <person name="Fischer R."/>
            <person name="Bahl H."/>
            <person name="Daniel R."/>
        </authorList>
    </citation>
    <scope>NUCLEOTIDE SEQUENCE [LARGE SCALE GENOMIC DNA]</scope>
    <source>
        <strain evidence="4 5">DSM 2767</strain>
    </source>
</reference>
<evidence type="ECO:0000313" key="5">
    <source>
        <dbReference type="Proteomes" id="UP000076603"/>
    </source>
</evidence>
<dbReference type="GO" id="GO:0005576">
    <property type="term" value="C:extracellular region"/>
    <property type="evidence" value="ECO:0007669"/>
    <property type="project" value="UniProtKB-SubCell"/>
</dbReference>
<keyword evidence="2" id="KW-0732">Signal</keyword>
<feature type="domain" description="NodB homology" evidence="3">
    <location>
        <begin position="139"/>
        <end position="305"/>
    </location>
</feature>
<dbReference type="Gene3D" id="3.20.20.370">
    <property type="entry name" value="Glycoside hydrolase/deacetylase"/>
    <property type="match status" value="1"/>
</dbReference>
<evidence type="ECO:0000259" key="3">
    <source>
        <dbReference type="PROSITE" id="PS51677"/>
    </source>
</evidence>
<sequence>MQNKHRKLAVIVSILFILGLITFDLVNSFKAESKNQRLVSESLNDIQKDKSVKEVYLNNVKYNNTIKEREFKGENLKYNDKSVPVLMYHSIDYEKGNELRVPKGAFREQMSYLKQNGYTTLTLDELYDFFINNKPVPNKSIVITFDDGYKDNFENAYPVLKEFGFNATIFIITSTVDANKNYLTSPQIKELEENGIDIESHTVKHEQLDKLTYAEQLTTLKNSREYIEKLLGKQKKYTAYPFGKWNDDTIKAVKEAGYSMVFTTESGWGNKSQGIYELHRVYVSANCNLKEFERRITDASYNKSN</sequence>
<evidence type="ECO:0000256" key="2">
    <source>
        <dbReference type="ARBA" id="ARBA00022729"/>
    </source>
</evidence>
<keyword evidence="5" id="KW-1185">Reference proteome</keyword>
<dbReference type="InterPro" id="IPR051398">
    <property type="entry name" value="Polysacch_Deacetylase"/>
</dbReference>
<proteinExistence type="predicted"/>
<dbReference type="PATRIC" id="fig|1121326.3.peg.4541"/>
<keyword evidence="4" id="KW-0378">Hydrolase</keyword>
<comment type="caution">
    <text evidence="4">The sequence shown here is derived from an EMBL/GenBank/DDBJ whole genome shotgun (WGS) entry which is preliminary data.</text>
</comment>
<dbReference type="RefSeq" id="WP_066627209.1">
    <property type="nucleotide sequence ID" value="NZ_FQXL01000038.1"/>
</dbReference>
<dbReference type="OrthoDB" id="9778320at2"/>
<dbReference type="PROSITE" id="PS51677">
    <property type="entry name" value="NODB"/>
    <property type="match status" value="1"/>
</dbReference>
<comment type="subcellular location">
    <subcellularLocation>
        <location evidence="1">Secreted</location>
    </subcellularLocation>
</comment>
<dbReference type="InterPro" id="IPR011330">
    <property type="entry name" value="Glyco_hydro/deAcase_b/a-brl"/>
</dbReference>
<dbReference type="GO" id="GO:0016810">
    <property type="term" value="F:hydrolase activity, acting on carbon-nitrogen (but not peptide) bonds"/>
    <property type="evidence" value="ECO:0007669"/>
    <property type="project" value="InterPro"/>
</dbReference>
<dbReference type="InterPro" id="IPR002509">
    <property type="entry name" value="NODB_dom"/>
</dbReference>
<organism evidence="4 5">
    <name type="scientific">Clostridium magnum DSM 2767</name>
    <dbReference type="NCBI Taxonomy" id="1121326"/>
    <lineage>
        <taxon>Bacteria</taxon>
        <taxon>Bacillati</taxon>
        <taxon>Bacillota</taxon>
        <taxon>Clostridia</taxon>
        <taxon>Eubacteriales</taxon>
        <taxon>Clostridiaceae</taxon>
        <taxon>Clostridium</taxon>
    </lineage>
</organism>
<dbReference type="STRING" id="1121326.CLMAG_44770"/>
<dbReference type="EC" id="3.5.1.-" evidence="4"/>
<gene>
    <name evidence="4" type="primary">pgaB</name>
    <name evidence="4" type="ORF">CLMAG_44770</name>
</gene>
<dbReference type="EMBL" id="LWAE01000006">
    <property type="protein sequence ID" value="KZL89993.1"/>
    <property type="molecule type" value="Genomic_DNA"/>
</dbReference>
<dbReference type="CDD" id="cd10918">
    <property type="entry name" value="CE4_NodB_like_5s_6s"/>
    <property type="match status" value="1"/>
</dbReference>
<dbReference type="PANTHER" id="PTHR34216:SF3">
    <property type="entry name" value="POLY-BETA-1,6-N-ACETYL-D-GLUCOSAMINE N-DEACETYLASE"/>
    <property type="match status" value="1"/>
</dbReference>
<dbReference type="SUPFAM" id="SSF88713">
    <property type="entry name" value="Glycoside hydrolase/deacetylase"/>
    <property type="match status" value="1"/>
</dbReference>
<dbReference type="GO" id="GO:0005975">
    <property type="term" value="P:carbohydrate metabolic process"/>
    <property type="evidence" value="ECO:0007669"/>
    <property type="project" value="InterPro"/>
</dbReference>